<keyword evidence="4" id="KW-1015">Disulfide bond</keyword>
<feature type="region of interest" description="Disordered" evidence="7">
    <location>
        <begin position="106"/>
        <end position="125"/>
    </location>
</feature>
<keyword evidence="5 9" id="KW-0675">Receptor</keyword>
<dbReference type="Gene3D" id="2.10.50.10">
    <property type="entry name" value="Tumor Necrosis Factor Receptor, subunit A, domain 2"/>
    <property type="match status" value="1"/>
</dbReference>
<name>A0A481DNB5_PIG</name>
<dbReference type="SUPFAM" id="SSF57586">
    <property type="entry name" value="TNF receptor-like"/>
    <property type="match status" value="1"/>
</dbReference>
<feature type="signal peptide" evidence="8">
    <location>
        <begin position="1"/>
        <end position="22"/>
    </location>
</feature>
<evidence type="ECO:0000256" key="5">
    <source>
        <dbReference type="ARBA" id="ARBA00023170"/>
    </source>
</evidence>
<dbReference type="PANTHER" id="PTHR46330:SF6">
    <property type="entry name" value="HEMATOPOIETIC DEATH RECEPTOR-RELATED"/>
    <property type="match status" value="1"/>
</dbReference>
<feature type="chain" id="PRO_5036115408" evidence="8">
    <location>
        <begin position="23"/>
        <end position="175"/>
    </location>
</feature>
<dbReference type="EMBL" id="DQIR01327148">
    <property type="protein sequence ID" value="HDC82560.1"/>
    <property type="molecule type" value="Transcribed_RNA"/>
</dbReference>
<evidence type="ECO:0000313" key="9">
    <source>
        <dbReference type="EMBL" id="HDC82561.1"/>
    </source>
</evidence>
<dbReference type="PANTHER" id="PTHR46330">
    <property type="entry name" value="TUMOR NECROSIS FACTOR RECEPTOR SUPERFAMILY MEMBER 10B"/>
    <property type="match status" value="1"/>
</dbReference>
<keyword evidence="2" id="KW-0677">Repeat</keyword>
<evidence type="ECO:0000256" key="7">
    <source>
        <dbReference type="SAM" id="MobiDB-lite"/>
    </source>
</evidence>
<sequence>MVQLNVAFALLRFSAQVTVTTSETPRDYSEHEAPSARLSGKGCPAGQYVSQPMAGDPGVVACRPCQPGTFSPYASEETSCLPCALCRKGKWAAVRPACPPGLGQGTVPRHVGADEQGDELPEQPSRRAGFWQDGVLMGSKLHRQVVSVSGLPCVRAIYRHTSERLYVGDRWFLDL</sequence>
<keyword evidence="8" id="KW-0732">Signal</keyword>
<dbReference type="EMBL" id="DQIR01327149">
    <property type="protein sequence ID" value="HDC82561.1"/>
    <property type="molecule type" value="Transcribed_RNA"/>
</dbReference>
<keyword evidence="6" id="KW-0325">Glycoprotein</keyword>
<comment type="subcellular location">
    <subcellularLocation>
        <location evidence="1">Membrane</location>
    </subcellularLocation>
</comment>
<evidence type="ECO:0000256" key="2">
    <source>
        <dbReference type="ARBA" id="ARBA00022737"/>
    </source>
</evidence>
<evidence type="ECO:0000256" key="1">
    <source>
        <dbReference type="ARBA" id="ARBA00004370"/>
    </source>
</evidence>
<accession>A0A481DNB5</accession>
<keyword evidence="3" id="KW-0472">Membrane</keyword>
<dbReference type="InterPro" id="IPR052491">
    <property type="entry name" value="TNFRSF10"/>
</dbReference>
<proteinExistence type="predicted"/>
<evidence type="ECO:0000256" key="6">
    <source>
        <dbReference type="ARBA" id="ARBA00023180"/>
    </source>
</evidence>
<evidence type="ECO:0000256" key="3">
    <source>
        <dbReference type="ARBA" id="ARBA00023136"/>
    </source>
</evidence>
<protein>
    <submittedName>
        <fullName evidence="9">Tumor necrosis factor receptor superfamily member 22-like isoform X2</fullName>
    </submittedName>
</protein>
<evidence type="ECO:0000256" key="8">
    <source>
        <dbReference type="SAM" id="SignalP"/>
    </source>
</evidence>
<dbReference type="GO" id="GO:0016020">
    <property type="term" value="C:membrane"/>
    <property type="evidence" value="ECO:0007669"/>
    <property type="project" value="UniProtKB-SubCell"/>
</dbReference>
<organism evidence="9">
    <name type="scientific">Sus scrofa</name>
    <name type="common">Pig</name>
    <dbReference type="NCBI Taxonomy" id="9823"/>
    <lineage>
        <taxon>Eukaryota</taxon>
        <taxon>Metazoa</taxon>
        <taxon>Chordata</taxon>
        <taxon>Craniata</taxon>
        <taxon>Vertebrata</taxon>
        <taxon>Euteleostomi</taxon>
        <taxon>Mammalia</taxon>
        <taxon>Eutheria</taxon>
        <taxon>Laurasiatheria</taxon>
        <taxon>Artiodactyla</taxon>
        <taxon>Suina</taxon>
        <taxon>Suidae</taxon>
        <taxon>Sus</taxon>
    </lineage>
</organism>
<feature type="compositionally biased region" description="Basic and acidic residues" evidence="7">
    <location>
        <begin position="24"/>
        <end position="34"/>
    </location>
</feature>
<dbReference type="AlphaFoldDB" id="A0A481DNB5"/>
<reference evidence="9" key="1">
    <citation type="journal article" date="2019" name="PeerJ">
        <title>Genes of the pig, Sus scrofa, reconstructed with EvidentialGene.</title>
        <authorList>
            <person name="Gilbert D.G."/>
        </authorList>
    </citation>
    <scope>NUCLEOTIDE SEQUENCE</scope>
</reference>
<feature type="region of interest" description="Disordered" evidence="7">
    <location>
        <begin position="21"/>
        <end position="41"/>
    </location>
</feature>
<evidence type="ECO:0000256" key="4">
    <source>
        <dbReference type="ARBA" id="ARBA00023157"/>
    </source>
</evidence>